<name>A0A2M8LT96_9ACTN</name>
<evidence type="ECO:0000256" key="3">
    <source>
        <dbReference type="ARBA" id="ARBA00022989"/>
    </source>
</evidence>
<keyword evidence="2 5" id="KW-0812">Transmembrane</keyword>
<accession>A0A2M8LT96</accession>
<evidence type="ECO:0000256" key="5">
    <source>
        <dbReference type="SAM" id="Phobius"/>
    </source>
</evidence>
<feature type="transmembrane region" description="Helical" evidence="5">
    <location>
        <begin position="55"/>
        <end position="72"/>
    </location>
</feature>
<dbReference type="EMBL" id="PGGW01000067">
    <property type="protein sequence ID" value="PJE95190.1"/>
    <property type="molecule type" value="Genomic_DNA"/>
</dbReference>
<keyword evidence="4 5" id="KW-0472">Membrane</keyword>
<proteinExistence type="predicted"/>
<dbReference type="GO" id="GO:0016020">
    <property type="term" value="C:membrane"/>
    <property type="evidence" value="ECO:0007669"/>
    <property type="project" value="UniProtKB-SubCell"/>
</dbReference>
<organism evidence="6 7">
    <name type="scientific">Streptomyces carminius</name>
    <dbReference type="NCBI Taxonomy" id="2665496"/>
    <lineage>
        <taxon>Bacteria</taxon>
        <taxon>Bacillati</taxon>
        <taxon>Actinomycetota</taxon>
        <taxon>Actinomycetes</taxon>
        <taxon>Kitasatosporales</taxon>
        <taxon>Streptomycetaceae</taxon>
        <taxon>Streptomyces</taxon>
    </lineage>
</organism>
<evidence type="ECO:0000256" key="2">
    <source>
        <dbReference type="ARBA" id="ARBA00022692"/>
    </source>
</evidence>
<feature type="transmembrane region" description="Helical" evidence="5">
    <location>
        <begin position="78"/>
        <end position="96"/>
    </location>
</feature>
<evidence type="ECO:0000256" key="4">
    <source>
        <dbReference type="ARBA" id="ARBA00023136"/>
    </source>
</evidence>
<feature type="transmembrane region" description="Helical" evidence="5">
    <location>
        <begin position="279"/>
        <end position="301"/>
    </location>
</feature>
<dbReference type="GO" id="GO:0022857">
    <property type="term" value="F:transmembrane transporter activity"/>
    <property type="evidence" value="ECO:0007669"/>
    <property type="project" value="InterPro"/>
</dbReference>
<dbReference type="InterPro" id="IPR036259">
    <property type="entry name" value="MFS_trans_sf"/>
</dbReference>
<feature type="transmembrane region" description="Helical" evidence="5">
    <location>
        <begin position="185"/>
        <end position="202"/>
    </location>
</feature>
<sequence>MGSTMGGWSARIPEIKRTVGLGDAAWGVANTASTAGDLVALVVVTLLIGRVSIRLLSLVGAALILLNAPLLAGSSTTVALVVGLLTWGFAASLLSTPMNAQAIEVERRYDRPLLSTFHACFSFGLLGGGLLGTLAAALGVPPNLQLAATSVLLGTLLAVAGRSLPDEVTRTRDRTPLRKRLRNRFTPQLVLLGSIAFLSSFIEGAAGQWSAIYAADSLGAGAALAAATYTGFTVTVATARLLGDRLALRLGHRRLLRLSALTAALGAGITVAWPHPAAAMAGFAVVGAGIACMTPTVFGLAGKQPGLSSGEGVSVTVIGQWPGFLLAPPVIGAVAGLLSLRIALVTLVVAALGAVALSGRVSTP</sequence>
<dbReference type="PANTHER" id="PTHR23514">
    <property type="entry name" value="BYPASS OF STOP CODON PROTEIN 6"/>
    <property type="match status" value="1"/>
</dbReference>
<keyword evidence="7" id="KW-1185">Reference proteome</keyword>
<feature type="transmembrane region" description="Helical" evidence="5">
    <location>
        <begin position="255"/>
        <end position="273"/>
    </location>
</feature>
<dbReference type="InterPro" id="IPR051788">
    <property type="entry name" value="MFS_Transporter"/>
</dbReference>
<evidence type="ECO:0000313" key="6">
    <source>
        <dbReference type="EMBL" id="PJE95190.1"/>
    </source>
</evidence>
<dbReference type="Gene3D" id="1.20.1250.20">
    <property type="entry name" value="MFS general substrate transporter like domains"/>
    <property type="match status" value="1"/>
</dbReference>
<gene>
    <name evidence="6" type="ORF">CUT44_24730</name>
</gene>
<feature type="transmembrane region" description="Helical" evidence="5">
    <location>
        <begin position="337"/>
        <end position="357"/>
    </location>
</feature>
<feature type="transmembrane region" description="Helical" evidence="5">
    <location>
        <begin position="313"/>
        <end position="331"/>
    </location>
</feature>
<dbReference type="Proteomes" id="UP000230407">
    <property type="component" value="Unassembled WGS sequence"/>
</dbReference>
<feature type="transmembrane region" description="Helical" evidence="5">
    <location>
        <begin position="222"/>
        <end position="243"/>
    </location>
</feature>
<feature type="transmembrane region" description="Helical" evidence="5">
    <location>
        <begin position="24"/>
        <end position="48"/>
    </location>
</feature>
<dbReference type="Pfam" id="PF07690">
    <property type="entry name" value="MFS_1"/>
    <property type="match status" value="1"/>
</dbReference>
<feature type="transmembrane region" description="Helical" evidence="5">
    <location>
        <begin position="144"/>
        <end position="164"/>
    </location>
</feature>
<keyword evidence="3 5" id="KW-1133">Transmembrane helix</keyword>
<feature type="transmembrane region" description="Helical" evidence="5">
    <location>
        <begin position="117"/>
        <end position="138"/>
    </location>
</feature>
<dbReference type="PANTHER" id="PTHR23514:SF13">
    <property type="entry name" value="INNER MEMBRANE PROTEIN YBJJ"/>
    <property type="match status" value="1"/>
</dbReference>
<dbReference type="SUPFAM" id="SSF103473">
    <property type="entry name" value="MFS general substrate transporter"/>
    <property type="match status" value="1"/>
</dbReference>
<comment type="caution">
    <text evidence="6">The sequence shown here is derived from an EMBL/GenBank/DDBJ whole genome shotgun (WGS) entry which is preliminary data.</text>
</comment>
<evidence type="ECO:0000256" key="1">
    <source>
        <dbReference type="ARBA" id="ARBA00004141"/>
    </source>
</evidence>
<evidence type="ECO:0000313" key="7">
    <source>
        <dbReference type="Proteomes" id="UP000230407"/>
    </source>
</evidence>
<dbReference type="AlphaFoldDB" id="A0A2M8LT96"/>
<reference evidence="6 7" key="1">
    <citation type="submission" date="2017-11" db="EMBL/GenBank/DDBJ databases">
        <title>Streptomyces carmine sp. nov., a novel actinomycete isolated from Sophora alopecuroides in Xinjiang, China.</title>
        <authorList>
            <person name="Wang Y."/>
            <person name="Luo X."/>
            <person name="Wan C."/>
            <person name="Zhang L."/>
        </authorList>
    </citation>
    <scope>NUCLEOTIDE SEQUENCE [LARGE SCALE GENOMIC DNA]</scope>
    <source>
        <strain evidence="6 7">TRM SA0054</strain>
    </source>
</reference>
<dbReference type="InterPro" id="IPR011701">
    <property type="entry name" value="MFS"/>
</dbReference>
<comment type="subcellular location">
    <subcellularLocation>
        <location evidence="1">Membrane</location>
        <topology evidence="1">Multi-pass membrane protein</topology>
    </subcellularLocation>
</comment>
<protein>
    <submittedName>
        <fullName evidence="6">MFS transporter</fullName>
    </submittedName>
</protein>